<dbReference type="Gene3D" id="2.60.40.1120">
    <property type="entry name" value="Carboxypeptidase-like, regulatory domain"/>
    <property type="match status" value="1"/>
</dbReference>
<comment type="caution">
    <text evidence="2">The sequence shown here is derived from an EMBL/GenBank/DDBJ whole genome shotgun (WGS) entry which is preliminary data.</text>
</comment>
<name>A0A7V0Z523_UNCW3</name>
<dbReference type="NCBIfam" id="TIGR04183">
    <property type="entry name" value="Por_Secre_tail"/>
    <property type="match status" value="1"/>
</dbReference>
<dbReference type="SUPFAM" id="SSF49464">
    <property type="entry name" value="Carboxypeptidase regulatory domain-like"/>
    <property type="match status" value="1"/>
</dbReference>
<dbReference type="InterPro" id="IPR008969">
    <property type="entry name" value="CarboxyPept-like_regulatory"/>
</dbReference>
<evidence type="ECO:0000313" key="2">
    <source>
        <dbReference type="EMBL" id="HDY58659.1"/>
    </source>
</evidence>
<reference evidence="2" key="1">
    <citation type="journal article" date="2020" name="mSystems">
        <title>Genome- and Community-Level Interaction Insights into Carbon Utilization and Element Cycling Functions of Hydrothermarchaeota in Hydrothermal Sediment.</title>
        <authorList>
            <person name="Zhou Z."/>
            <person name="Liu Y."/>
            <person name="Xu W."/>
            <person name="Pan J."/>
            <person name="Luo Z.H."/>
            <person name="Li M."/>
        </authorList>
    </citation>
    <scope>NUCLEOTIDE SEQUENCE [LARGE SCALE GENOMIC DNA]</scope>
    <source>
        <strain evidence="2">SpSt-258</strain>
    </source>
</reference>
<accession>A0A7V0Z523</accession>
<dbReference type="EMBL" id="DSKY01000010">
    <property type="protein sequence ID" value="HDY58659.1"/>
    <property type="molecule type" value="Genomic_DNA"/>
</dbReference>
<evidence type="ECO:0000259" key="1">
    <source>
        <dbReference type="Pfam" id="PF18962"/>
    </source>
</evidence>
<feature type="domain" description="Secretion system C-terminal sorting" evidence="1">
    <location>
        <begin position="271"/>
        <end position="367"/>
    </location>
</feature>
<dbReference type="InterPro" id="IPR026444">
    <property type="entry name" value="Secre_tail"/>
</dbReference>
<dbReference type="Gene3D" id="2.60.40.4070">
    <property type="match status" value="1"/>
</dbReference>
<proteinExistence type="predicted"/>
<organism evidence="2">
    <name type="scientific">candidate division WOR-3 bacterium</name>
    <dbReference type="NCBI Taxonomy" id="2052148"/>
    <lineage>
        <taxon>Bacteria</taxon>
        <taxon>Bacteria division WOR-3</taxon>
    </lineage>
</organism>
<protein>
    <submittedName>
        <fullName evidence="2">T9SS type A sorting domain-containing protein</fullName>
    </submittedName>
</protein>
<dbReference type="AlphaFoldDB" id="A0A7V0Z523"/>
<gene>
    <name evidence="2" type="ORF">ENP86_03795</name>
</gene>
<dbReference type="Pfam" id="PF18962">
    <property type="entry name" value="Por_Secre_tail"/>
    <property type="match status" value="1"/>
</dbReference>
<sequence length="370" mass="42204">MKRIAFLFLILSVLMFANPLLTGVINEFQTDTILGQKIEFHPINYGWEIPLVNTKVYAPGCSAFIDTSISNPPYGYTVIDSTILNGNIFLPLYTGYIYLYKPDYFIDEINYSDTLHSPILAPPPGASASRFAFIYFYNNQPYPSEDWYLDSTPTLGTQNDDYPGCVISGYVYLNNNPIPNAIITANIADSIQTSGPFHKACTTYTNNDGFYKFDSLWPVRYWMTATFGNYPPYSELSPRLWALWQTNLNFYFVGGEESKFEILSLQELLNIYPNPFRNKLDIRYEISETRYETMNEHISGISNPISVGLKIYDVTGRMVRDFSRLTVNGERPTILWDGTDDSGRKISPGVYFVHLEAGDLTKIEKVVLIR</sequence>